<comment type="subcellular location">
    <subcellularLocation>
        <location evidence="1 7">Cell membrane</location>
        <topology evidence="1 7">Multi-pass membrane protein</topology>
    </subcellularLocation>
</comment>
<evidence type="ECO:0000313" key="10">
    <source>
        <dbReference type="Proteomes" id="UP000611629"/>
    </source>
</evidence>
<dbReference type="PANTHER" id="PTHR43744">
    <property type="entry name" value="ABC TRANSPORTER PERMEASE PROTEIN MG189-RELATED-RELATED"/>
    <property type="match status" value="1"/>
</dbReference>
<feature type="transmembrane region" description="Helical" evidence="7">
    <location>
        <begin position="153"/>
        <end position="171"/>
    </location>
</feature>
<dbReference type="AlphaFoldDB" id="A0A974GVX2"/>
<evidence type="ECO:0000313" key="9">
    <source>
        <dbReference type="EMBL" id="NYB73746.1"/>
    </source>
</evidence>
<accession>A0A974GVX2</accession>
<feature type="transmembrane region" description="Helical" evidence="7">
    <location>
        <begin position="247"/>
        <end position="266"/>
    </location>
</feature>
<evidence type="ECO:0000256" key="2">
    <source>
        <dbReference type="ARBA" id="ARBA00022448"/>
    </source>
</evidence>
<feature type="transmembrane region" description="Helical" evidence="7">
    <location>
        <begin position="7"/>
        <end position="27"/>
    </location>
</feature>
<name>A0A974GVX2_SEDHY</name>
<keyword evidence="4 7" id="KW-0812">Transmembrane</keyword>
<dbReference type="PROSITE" id="PS50928">
    <property type="entry name" value="ABC_TM1"/>
    <property type="match status" value="1"/>
</dbReference>
<dbReference type="Pfam" id="PF00528">
    <property type="entry name" value="BPD_transp_1"/>
    <property type="match status" value="1"/>
</dbReference>
<keyword evidence="5 7" id="KW-1133">Transmembrane helix</keyword>
<protein>
    <submittedName>
        <fullName evidence="9">Carbohydrate ABC transporter permease</fullName>
    </submittedName>
</protein>
<sequence length="283" mass="32355">MKFKNKIVHIILILFCLLFILPLLMIFSGSFENQSQLTENLEPVFKSVNSESKARWYVIPMYPTLKSYVEILFDSPEFFIMFWNSCKLVFPILLGQLIVNTPAAWGFARYDFKWKNTLFTLYIVLMLMPFQSTMVSNYIVLNYLKLLNTRSGIIFPAIFSTLSVFIMYRFFKGIPKTVIEAARMDGAGEFQIFVTIGIPMGAPGIASAMVLGFLEYWSMIEQPLAFLEDKTLWPLSLYTPDITPELTGVYLVSSVIILIPTLLIFLTGQKYLEKGIQASGLKE</sequence>
<gene>
    <name evidence="9" type="ORF">HZF24_06280</name>
</gene>
<dbReference type="PANTHER" id="PTHR43744:SF8">
    <property type="entry name" value="SN-GLYCEROL-3-PHOSPHATE TRANSPORT SYSTEM PERMEASE PROTEIN UGPE"/>
    <property type="match status" value="1"/>
</dbReference>
<organism evidence="9 10">
    <name type="scientific">Sedimentibacter hydroxybenzoicus DSM 7310</name>
    <dbReference type="NCBI Taxonomy" id="1123245"/>
    <lineage>
        <taxon>Bacteria</taxon>
        <taxon>Bacillati</taxon>
        <taxon>Bacillota</taxon>
        <taxon>Tissierellia</taxon>
        <taxon>Sedimentibacter</taxon>
    </lineage>
</organism>
<evidence type="ECO:0000259" key="8">
    <source>
        <dbReference type="PROSITE" id="PS50928"/>
    </source>
</evidence>
<proteinExistence type="inferred from homology"/>
<dbReference type="RefSeq" id="WP_179237441.1">
    <property type="nucleotide sequence ID" value="NZ_JACBNQ010000004.1"/>
</dbReference>
<keyword evidence="3" id="KW-1003">Cell membrane</keyword>
<feature type="transmembrane region" description="Helical" evidence="7">
    <location>
        <begin position="119"/>
        <end position="141"/>
    </location>
</feature>
<reference evidence="9" key="1">
    <citation type="submission" date="2020-07" db="EMBL/GenBank/DDBJ databases">
        <title>Genomic analysis of a strain of Sedimentibacter Hydroxybenzoicus DSM7310.</title>
        <authorList>
            <person name="Ma S."/>
        </authorList>
    </citation>
    <scope>NUCLEOTIDE SEQUENCE</scope>
    <source>
        <strain evidence="9">DSM 7310</strain>
    </source>
</reference>
<evidence type="ECO:0000256" key="3">
    <source>
        <dbReference type="ARBA" id="ARBA00022475"/>
    </source>
</evidence>
<dbReference type="CDD" id="cd06261">
    <property type="entry name" value="TM_PBP2"/>
    <property type="match status" value="1"/>
</dbReference>
<evidence type="ECO:0000256" key="5">
    <source>
        <dbReference type="ARBA" id="ARBA00022989"/>
    </source>
</evidence>
<dbReference type="EMBL" id="JACBNQ010000004">
    <property type="protein sequence ID" value="NYB73746.1"/>
    <property type="molecule type" value="Genomic_DNA"/>
</dbReference>
<evidence type="ECO:0000256" key="6">
    <source>
        <dbReference type="ARBA" id="ARBA00023136"/>
    </source>
</evidence>
<keyword evidence="2 7" id="KW-0813">Transport</keyword>
<evidence type="ECO:0000256" key="4">
    <source>
        <dbReference type="ARBA" id="ARBA00022692"/>
    </source>
</evidence>
<feature type="domain" description="ABC transmembrane type-1" evidence="8">
    <location>
        <begin position="82"/>
        <end position="268"/>
    </location>
</feature>
<dbReference type="GO" id="GO:0005886">
    <property type="term" value="C:plasma membrane"/>
    <property type="evidence" value="ECO:0007669"/>
    <property type="project" value="UniProtKB-SubCell"/>
</dbReference>
<feature type="transmembrane region" description="Helical" evidence="7">
    <location>
        <begin position="88"/>
        <end position="107"/>
    </location>
</feature>
<feature type="transmembrane region" description="Helical" evidence="7">
    <location>
        <begin position="192"/>
        <end position="214"/>
    </location>
</feature>
<comment type="similarity">
    <text evidence="7">Belongs to the binding-protein-dependent transport system permease family.</text>
</comment>
<dbReference type="Gene3D" id="1.10.3720.10">
    <property type="entry name" value="MetI-like"/>
    <property type="match status" value="1"/>
</dbReference>
<comment type="caution">
    <text evidence="9">The sequence shown here is derived from an EMBL/GenBank/DDBJ whole genome shotgun (WGS) entry which is preliminary data.</text>
</comment>
<dbReference type="InterPro" id="IPR035906">
    <property type="entry name" value="MetI-like_sf"/>
</dbReference>
<dbReference type="GO" id="GO:0055085">
    <property type="term" value="P:transmembrane transport"/>
    <property type="evidence" value="ECO:0007669"/>
    <property type="project" value="InterPro"/>
</dbReference>
<dbReference type="SUPFAM" id="SSF161098">
    <property type="entry name" value="MetI-like"/>
    <property type="match status" value="1"/>
</dbReference>
<keyword evidence="10" id="KW-1185">Reference proteome</keyword>
<keyword evidence="6 7" id="KW-0472">Membrane</keyword>
<dbReference type="Proteomes" id="UP000611629">
    <property type="component" value="Unassembled WGS sequence"/>
</dbReference>
<evidence type="ECO:0000256" key="7">
    <source>
        <dbReference type="RuleBase" id="RU363032"/>
    </source>
</evidence>
<evidence type="ECO:0000256" key="1">
    <source>
        <dbReference type="ARBA" id="ARBA00004651"/>
    </source>
</evidence>
<dbReference type="InterPro" id="IPR000515">
    <property type="entry name" value="MetI-like"/>
</dbReference>